<dbReference type="Pfam" id="PF07195">
    <property type="entry name" value="FliD_C"/>
    <property type="match status" value="1"/>
</dbReference>
<comment type="function">
    <text evidence="5">Required for morphogenesis and for the elongation of the flagellar filament by facilitating polymerization of the flagellin monomers at the tip of growing filament. Forms a capping structure, which prevents flagellin subunits (transported through the central channel of the flagellum) from leaking out without polymerization at the distal end.</text>
</comment>
<feature type="domain" description="Flagellar hook-associated protein 2 N-terminal" evidence="6">
    <location>
        <begin position="14"/>
        <end position="94"/>
    </location>
</feature>
<dbReference type="GO" id="GO:0007155">
    <property type="term" value="P:cell adhesion"/>
    <property type="evidence" value="ECO:0007669"/>
    <property type="project" value="InterPro"/>
</dbReference>
<dbReference type="RefSeq" id="WP_230497975.1">
    <property type="nucleotide sequence ID" value="NZ_CAKJTG010000023.1"/>
</dbReference>
<accession>A0A9C7LCB1</accession>
<evidence type="ECO:0000313" key="9">
    <source>
        <dbReference type="Proteomes" id="UP000789845"/>
    </source>
</evidence>
<dbReference type="GO" id="GO:0005576">
    <property type="term" value="C:extracellular region"/>
    <property type="evidence" value="ECO:0007669"/>
    <property type="project" value="UniProtKB-SubCell"/>
</dbReference>
<dbReference type="AlphaFoldDB" id="A0A9C7LCB1"/>
<dbReference type="InterPro" id="IPR010809">
    <property type="entry name" value="FliD_C"/>
</dbReference>
<proteinExistence type="inferred from homology"/>
<comment type="similarity">
    <text evidence="1 5">Belongs to the FliD family.</text>
</comment>
<comment type="subunit">
    <text evidence="2 5">Homopentamer.</text>
</comment>
<gene>
    <name evidence="8" type="primary">fliD</name>
    <name evidence="8" type="ORF">NEOCIP111885_03481</name>
</gene>
<name>A0A9C7LCB1_9BACI</name>
<keyword evidence="4 5" id="KW-0975">Bacterial flagellum</keyword>
<evidence type="ECO:0000256" key="3">
    <source>
        <dbReference type="ARBA" id="ARBA00023054"/>
    </source>
</evidence>
<dbReference type="InterPro" id="IPR003481">
    <property type="entry name" value="FliD_N"/>
</dbReference>
<evidence type="ECO:0000256" key="2">
    <source>
        <dbReference type="ARBA" id="ARBA00011255"/>
    </source>
</evidence>
<dbReference type="Pfam" id="PF02465">
    <property type="entry name" value="FliD_N"/>
    <property type="match status" value="1"/>
</dbReference>
<dbReference type="GO" id="GO:0009424">
    <property type="term" value="C:bacterial-type flagellum hook"/>
    <property type="evidence" value="ECO:0007669"/>
    <property type="project" value="UniProtKB-UniRule"/>
</dbReference>
<evidence type="ECO:0000313" key="8">
    <source>
        <dbReference type="EMBL" id="CAG9609738.1"/>
    </source>
</evidence>
<keyword evidence="8" id="KW-0282">Flagellum</keyword>
<dbReference type="PANTHER" id="PTHR30288">
    <property type="entry name" value="FLAGELLAR CAP/ASSEMBLY PROTEIN FLID"/>
    <property type="match status" value="1"/>
</dbReference>
<dbReference type="GO" id="GO:0009421">
    <property type="term" value="C:bacterial-type flagellum filament cap"/>
    <property type="evidence" value="ECO:0007669"/>
    <property type="project" value="InterPro"/>
</dbReference>
<comment type="subcellular location">
    <subcellularLocation>
        <location evidence="5">Secreted</location>
    </subcellularLocation>
    <subcellularLocation>
        <location evidence="5">Bacterial flagellum</location>
    </subcellularLocation>
</comment>
<sequence>MINNNTLRISGLASGMNTDEMVDSLVKAQSSRLNKMQQTKILTNWKSESYRDINKKIDEFRKAMEGLRLQSTFNKQAVTSSDSRIEVSSGGTSTQTEFVISEATLPTAARPAIVSFDSKMASGSSLIGGDGSTDVTFNLNGQEITLTPDMTFDKAIATINEKSGDTKVKASNVGGSLVLTSTETGGTQKIEITDFAGSNNLGFKNPSNTGDTTGLVNPLLSVKGTNATSGTVTINGTQIHVSSNKFTYEGVTFNLKEKVAPGANISVSVGTDTQGIFDNIKTFVDKYNDLIADFNGKINEKRYRDYPPLLDDQKKDMKENDIKLWDEKAKSGLLTNDSTIQSFLTEMRNSLNTVVVNSGVSSSFKSLKDIGINFSSNYKDNGKLTLDESKLKGLLKTNSEDIKKLFTIKETGATSTSTTVTDSNMHKNSGFAWRIYDRLNTAISKLGTIAGYPNSAVDTKSTIAQQLKSLDSNINREQSKISAYEERMWKQFTAMEKALQQLNSQGSWLSQQLGL</sequence>
<keyword evidence="9" id="KW-1185">Reference proteome</keyword>
<feature type="domain" description="Flagellar hook-associated protein 2 C-terminal" evidence="7">
    <location>
        <begin position="227"/>
        <end position="504"/>
    </location>
</feature>
<dbReference type="PANTHER" id="PTHR30288:SF0">
    <property type="entry name" value="FLAGELLAR HOOK-ASSOCIATED PROTEIN 2"/>
    <property type="match status" value="1"/>
</dbReference>
<evidence type="ECO:0000256" key="5">
    <source>
        <dbReference type="RuleBase" id="RU362066"/>
    </source>
</evidence>
<keyword evidence="3" id="KW-0175">Coiled coil</keyword>
<dbReference type="Proteomes" id="UP000789845">
    <property type="component" value="Unassembled WGS sequence"/>
</dbReference>
<evidence type="ECO:0000256" key="4">
    <source>
        <dbReference type="ARBA" id="ARBA00023143"/>
    </source>
</evidence>
<dbReference type="GO" id="GO:0071973">
    <property type="term" value="P:bacterial-type flagellum-dependent cell motility"/>
    <property type="evidence" value="ECO:0007669"/>
    <property type="project" value="TreeGrafter"/>
</dbReference>
<reference evidence="8" key="1">
    <citation type="submission" date="2021-10" db="EMBL/GenBank/DDBJ databases">
        <authorList>
            <person name="Criscuolo A."/>
        </authorList>
    </citation>
    <scope>NUCLEOTIDE SEQUENCE</scope>
    <source>
        <strain evidence="8">CIP111885</strain>
    </source>
</reference>
<dbReference type="EMBL" id="CAKJTG010000023">
    <property type="protein sequence ID" value="CAG9609738.1"/>
    <property type="molecule type" value="Genomic_DNA"/>
</dbReference>
<comment type="caution">
    <text evidence="8">The sequence shown here is derived from an EMBL/GenBank/DDBJ whole genome shotgun (WGS) entry which is preliminary data.</text>
</comment>
<keyword evidence="5" id="KW-0964">Secreted</keyword>
<protein>
    <recommendedName>
        <fullName evidence="5">Flagellar hook-associated protein 2</fullName>
        <shortName evidence="5">HAP2</shortName>
    </recommendedName>
    <alternativeName>
        <fullName evidence="5">Flagellar cap protein</fullName>
    </alternativeName>
</protein>
<evidence type="ECO:0000259" key="6">
    <source>
        <dbReference type="Pfam" id="PF02465"/>
    </source>
</evidence>
<dbReference type="InterPro" id="IPR040026">
    <property type="entry name" value="FliD"/>
</dbReference>
<evidence type="ECO:0000259" key="7">
    <source>
        <dbReference type="Pfam" id="PF07195"/>
    </source>
</evidence>
<keyword evidence="8" id="KW-0969">Cilium</keyword>
<organism evidence="8 9">
    <name type="scientific">Pseudoneobacillus rhizosphaerae</name>
    <dbReference type="NCBI Taxonomy" id="2880968"/>
    <lineage>
        <taxon>Bacteria</taxon>
        <taxon>Bacillati</taxon>
        <taxon>Bacillota</taxon>
        <taxon>Bacilli</taxon>
        <taxon>Bacillales</taxon>
        <taxon>Bacillaceae</taxon>
        <taxon>Pseudoneobacillus</taxon>
    </lineage>
</organism>
<keyword evidence="8" id="KW-0966">Cell projection</keyword>
<evidence type="ECO:0000256" key="1">
    <source>
        <dbReference type="ARBA" id="ARBA00009764"/>
    </source>
</evidence>